<evidence type="ECO:0000313" key="2">
    <source>
        <dbReference type="EMBL" id="MEL0655901.1"/>
    </source>
</evidence>
<dbReference type="RefSeq" id="WP_341603057.1">
    <property type="nucleotide sequence ID" value="NZ_JBAKAW010000011.1"/>
</dbReference>
<gene>
    <name evidence="2" type="ORF">V6257_12760</name>
</gene>
<dbReference type="EMBL" id="JBAKAW010000011">
    <property type="protein sequence ID" value="MEL0655901.1"/>
    <property type="molecule type" value="Genomic_DNA"/>
</dbReference>
<dbReference type="Pfam" id="PF25225">
    <property type="entry name" value="DUF7843"/>
    <property type="match status" value="1"/>
</dbReference>
<feature type="domain" description="DUF7843" evidence="1">
    <location>
        <begin position="6"/>
        <end position="41"/>
    </location>
</feature>
<evidence type="ECO:0000313" key="3">
    <source>
        <dbReference type="Proteomes" id="UP001371391"/>
    </source>
</evidence>
<proteinExistence type="predicted"/>
<comment type="caution">
    <text evidence="2">The sequence shown here is derived from an EMBL/GenBank/DDBJ whole genome shotgun (WGS) entry which is preliminary data.</text>
</comment>
<sequence length="48" mass="5178">MATLDGWKSEVDSAEFFLSATGKTSPLDELEATIAAFSGKNTYPKITH</sequence>
<protein>
    <recommendedName>
        <fullName evidence="1">DUF7843 domain-containing protein</fullName>
    </recommendedName>
</protein>
<keyword evidence="3" id="KW-1185">Reference proteome</keyword>
<dbReference type="Proteomes" id="UP001371391">
    <property type="component" value="Unassembled WGS sequence"/>
</dbReference>
<accession>A0ABU9H223</accession>
<reference evidence="2 3" key="1">
    <citation type="submission" date="2024-02" db="EMBL/GenBank/DDBJ databases">
        <title>Bacteria isolated from the canopy kelp, Nereocystis luetkeana.</title>
        <authorList>
            <person name="Pfister C.A."/>
            <person name="Younker I.T."/>
            <person name="Light S.H."/>
        </authorList>
    </citation>
    <scope>NUCLEOTIDE SEQUENCE [LARGE SCALE GENOMIC DNA]</scope>
    <source>
        <strain evidence="2 3">TI.1.03</strain>
    </source>
</reference>
<name>A0ABU9H223_9GAMM</name>
<dbReference type="InterPro" id="IPR057165">
    <property type="entry name" value="DUF7843"/>
</dbReference>
<organism evidence="2 3">
    <name type="scientific">Pseudoalteromonas issachenkonii</name>
    <dbReference type="NCBI Taxonomy" id="152297"/>
    <lineage>
        <taxon>Bacteria</taxon>
        <taxon>Pseudomonadati</taxon>
        <taxon>Pseudomonadota</taxon>
        <taxon>Gammaproteobacteria</taxon>
        <taxon>Alteromonadales</taxon>
        <taxon>Pseudoalteromonadaceae</taxon>
        <taxon>Pseudoalteromonas</taxon>
    </lineage>
</organism>
<evidence type="ECO:0000259" key="1">
    <source>
        <dbReference type="Pfam" id="PF25225"/>
    </source>
</evidence>